<name>K3ZDY8_SETIT</name>
<sequence>MSSLSDLDFQPGRAFHEAAISRFGPGTLITCCHPSDDFFLIASFSCSALRINADSTALVLQSLLGGSILYFQVVHQDAWCFHFSVASKHVGLMIHRMAKFVCKEFAIFFTLWRNGGPDYMREELLWNQMQEAGWNHVHRKKKSYAEVARSHSTHLLIC</sequence>
<reference evidence="1" key="2">
    <citation type="submission" date="2018-08" db="UniProtKB">
        <authorList>
            <consortium name="EnsemblPlants"/>
        </authorList>
    </citation>
    <scope>IDENTIFICATION</scope>
    <source>
        <strain evidence="1">Yugu1</strain>
    </source>
</reference>
<evidence type="ECO:0000313" key="1">
    <source>
        <dbReference type="EnsemblPlants" id="KQL15270"/>
    </source>
</evidence>
<proteinExistence type="predicted"/>
<dbReference type="PANTHER" id="PTHR33075:SF7">
    <property type="entry name" value="OS02G0303350 PROTEIN"/>
    <property type="match status" value="1"/>
</dbReference>
<keyword evidence="2" id="KW-1185">Reference proteome</keyword>
<dbReference type="PANTHER" id="PTHR33075">
    <property type="entry name" value="OS02G0499800 PROTEIN"/>
    <property type="match status" value="1"/>
</dbReference>
<accession>K3ZDY8</accession>
<dbReference type="Proteomes" id="UP000004995">
    <property type="component" value="Unassembled WGS sequence"/>
</dbReference>
<dbReference type="InParanoid" id="K3ZDY8"/>
<organism evidence="1 2">
    <name type="scientific">Setaria italica</name>
    <name type="common">Foxtail millet</name>
    <name type="synonym">Panicum italicum</name>
    <dbReference type="NCBI Taxonomy" id="4555"/>
    <lineage>
        <taxon>Eukaryota</taxon>
        <taxon>Viridiplantae</taxon>
        <taxon>Streptophyta</taxon>
        <taxon>Embryophyta</taxon>
        <taxon>Tracheophyta</taxon>
        <taxon>Spermatophyta</taxon>
        <taxon>Magnoliopsida</taxon>
        <taxon>Liliopsida</taxon>
        <taxon>Poales</taxon>
        <taxon>Poaceae</taxon>
        <taxon>PACMAD clade</taxon>
        <taxon>Panicoideae</taxon>
        <taxon>Panicodae</taxon>
        <taxon>Paniceae</taxon>
        <taxon>Cenchrinae</taxon>
        <taxon>Setaria</taxon>
    </lineage>
</organism>
<dbReference type="EMBL" id="AGNK02001681">
    <property type="status" value="NOT_ANNOTATED_CDS"/>
    <property type="molecule type" value="Genomic_DNA"/>
</dbReference>
<dbReference type="Gramene" id="KQL15270">
    <property type="protein sequence ID" value="KQL15270"/>
    <property type="gene ID" value="SETIT_024780mg"/>
</dbReference>
<dbReference type="HOGENOM" id="CLU_124799_0_0_1"/>
<reference evidence="2" key="1">
    <citation type="journal article" date="2012" name="Nat. Biotechnol.">
        <title>Reference genome sequence of the model plant Setaria.</title>
        <authorList>
            <person name="Bennetzen J.L."/>
            <person name="Schmutz J."/>
            <person name="Wang H."/>
            <person name="Percifield R."/>
            <person name="Hawkins J."/>
            <person name="Pontaroli A.C."/>
            <person name="Estep M."/>
            <person name="Feng L."/>
            <person name="Vaughn J.N."/>
            <person name="Grimwood J."/>
            <person name="Jenkins J."/>
            <person name="Barry K."/>
            <person name="Lindquist E."/>
            <person name="Hellsten U."/>
            <person name="Deshpande S."/>
            <person name="Wang X."/>
            <person name="Wu X."/>
            <person name="Mitros T."/>
            <person name="Triplett J."/>
            <person name="Yang X."/>
            <person name="Ye C.Y."/>
            <person name="Mauro-Herrera M."/>
            <person name="Wang L."/>
            <person name="Li P."/>
            <person name="Sharma M."/>
            <person name="Sharma R."/>
            <person name="Ronald P.C."/>
            <person name="Panaud O."/>
            <person name="Kellogg E.A."/>
            <person name="Brutnell T.P."/>
            <person name="Doust A.N."/>
            <person name="Tuskan G.A."/>
            <person name="Rokhsar D."/>
            <person name="Devos K.M."/>
        </authorList>
    </citation>
    <scope>NUCLEOTIDE SEQUENCE [LARGE SCALE GENOMIC DNA]</scope>
    <source>
        <strain evidence="2">cv. Yugu1</strain>
    </source>
</reference>
<protein>
    <submittedName>
        <fullName evidence="1">Uncharacterized protein</fullName>
    </submittedName>
</protein>
<dbReference type="OMA" id="MREELLW"/>
<evidence type="ECO:0000313" key="2">
    <source>
        <dbReference type="Proteomes" id="UP000004995"/>
    </source>
</evidence>
<dbReference type="AlphaFoldDB" id="K3ZDY8"/>
<dbReference type="EnsemblPlants" id="KQL15270">
    <property type="protein sequence ID" value="KQL15270"/>
    <property type="gene ID" value="SETIT_024780mg"/>
</dbReference>